<evidence type="ECO:0000313" key="6">
    <source>
        <dbReference type="EMBL" id="QHA00826.1"/>
    </source>
</evidence>
<dbReference type="RefSeq" id="WP_019226498.1">
    <property type="nucleotide sequence ID" value="NZ_CP046996.1"/>
</dbReference>
<dbReference type="InterPro" id="IPR006225">
    <property type="entry name" value="PsdUridine_synth_RluC/D"/>
</dbReference>
<dbReference type="AlphaFoldDB" id="A0A857DL21"/>
<accession>A0A857DL21</accession>
<dbReference type="GO" id="GO:0000455">
    <property type="term" value="P:enzyme-directed rRNA pseudouridine synthesis"/>
    <property type="evidence" value="ECO:0007669"/>
    <property type="project" value="TreeGrafter"/>
</dbReference>
<dbReference type="InterPro" id="IPR020103">
    <property type="entry name" value="PsdUridine_synth_cat_dom_sf"/>
</dbReference>
<dbReference type="EC" id="5.4.99.-" evidence="4"/>
<dbReference type="NCBIfam" id="TIGR00005">
    <property type="entry name" value="rluA_subfam"/>
    <property type="match status" value="1"/>
</dbReference>
<protein>
    <recommendedName>
        <fullName evidence="4">Pseudouridine synthase</fullName>
        <ecNumber evidence="4">5.4.99.-</ecNumber>
    </recommendedName>
</protein>
<comment type="function">
    <text evidence="4">Responsible for synthesis of pseudouridine from uracil.</text>
</comment>
<dbReference type="GO" id="GO:0009982">
    <property type="term" value="F:pseudouridine synthase activity"/>
    <property type="evidence" value="ECO:0007669"/>
    <property type="project" value="InterPro"/>
</dbReference>
<name>A0A857DL21_9FIRM</name>
<evidence type="ECO:0000313" key="7">
    <source>
        <dbReference type="Proteomes" id="UP000430508"/>
    </source>
</evidence>
<comment type="similarity">
    <text evidence="2 4">Belongs to the pseudouridine synthase RluA family.</text>
</comment>
<feature type="domain" description="Pseudouridine synthase RsuA/RluA-like" evidence="5">
    <location>
        <begin position="91"/>
        <end position="241"/>
    </location>
</feature>
<proteinExistence type="inferred from homology"/>
<dbReference type="GO" id="GO:0003723">
    <property type="term" value="F:RNA binding"/>
    <property type="evidence" value="ECO:0007669"/>
    <property type="project" value="InterPro"/>
</dbReference>
<comment type="catalytic activity">
    <reaction evidence="1 4">
        <text>a uridine in RNA = a pseudouridine in RNA</text>
        <dbReference type="Rhea" id="RHEA:48348"/>
        <dbReference type="Rhea" id="RHEA-COMP:12068"/>
        <dbReference type="Rhea" id="RHEA-COMP:12069"/>
        <dbReference type="ChEBI" id="CHEBI:65314"/>
        <dbReference type="ChEBI" id="CHEBI:65315"/>
    </reaction>
</comment>
<evidence type="ECO:0000256" key="4">
    <source>
        <dbReference type="RuleBase" id="RU362028"/>
    </source>
</evidence>
<dbReference type="Pfam" id="PF00849">
    <property type="entry name" value="PseudoU_synth_2"/>
    <property type="match status" value="1"/>
</dbReference>
<dbReference type="PANTHER" id="PTHR21600:SF35">
    <property type="entry name" value="PSEUDOURIDINE SYNTHASE"/>
    <property type="match status" value="1"/>
</dbReference>
<evidence type="ECO:0000256" key="1">
    <source>
        <dbReference type="ARBA" id="ARBA00000073"/>
    </source>
</evidence>
<evidence type="ECO:0000256" key="3">
    <source>
        <dbReference type="PIRSR" id="PIRSR606225-1"/>
    </source>
</evidence>
<dbReference type="Gene3D" id="3.30.2350.10">
    <property type="entry name" value="Pseudouridine synthase"/>
    <property type="match status" value="1"/>
</dbReference>
<keyword evidence="4" id="KW-0413">Isomerase</keyword>
<evidence type="ECO:0000259" key="5">
    <source>
        <dbReference type="Pfam" id="PF00849"/>
    </source>
</evidence>
<dbReference type="PANTHER" id="PTHR21600">
    <property type="entry name" value="MITOCHONDRIAL RNA PSEUDOURIDINE SYNTHASE"/>
    <property type="match status" value="1"/>
</dbReference>
<dbReference type="SUPFAM" id="SSF55120">
    <property type="entry name" value="Pseudouridine synthase"/>
    <property type="match status" value="1"/>
</dbReference>
<dbReference type="CDD" id="cd02869">
    <property type="entry name" value="PseudoU_synth_RluA_like"/>
    <property type="match status" value="1"/>
</dbReference>
<dbReference type="EMBL" id="CP046996">
    <property type="protein sequence ID" value="QHA00826.1"/>
    <property type="molecule type" value="Genomic_DNA"/>
</dbReference>
<dbReference type="InterPro" id="IPR006145">
    <property type="entry name" value="PsdUridine_synth_RsuA/RluA"/>
</dbReference>
<gene>
    <name evidence="6" type="ORF">GQ588_09360</name>
</gene>
<reference evidence="6 7" key="1">
    <citation type="submission" date="2019-12" db="EMBL/GenBank/DDBJ databases">
        <title>Sequence classification of anaerobic respiratory reductive dehalogenases: First we see many, then we see few.</title>
        <authorList>
            <person name="Molenda O."/>
            <person name="Puentes Jacome L.A."/>
            <person name="Cao X."/>
            <person name="Nesbo C.L."/>
            <person name="Tang S."/>
            <person name="Morson N."/>
            <person name="Patron J."/>
            <person name="Lomheim L."/>
            <person name="Wishart D.S."/>
            <person name="Edwards E.A."/>
        </authorList>
    </citation>
    <scope>NUCLEOTIDE SEQUENCE [LARGE SCALE GENOMIC DNA]</scope>
    <source>
        <strain evidence="6 7">12DCA</strain>
    </source>
</reference>
<organism evidence="6 7">
    <name type="scientific">Dehalobacter restrictus</name>
    <dbReference type="NCBI Taxonomy" id="55583"/>
    <lineage>
        <taxon>Bacteria</taxon>
        <taxon>Bacillati</taxon>
        <taxon>Bacillota</taxon>
        <taxon>Clostridia</taxon>
        <taxon>Eubacteriales</taxon>
        <taxon>Desulfitobacteriaceae</taxon>
        <taxon>Dehalobacter</taxon>
    </lineage>
</organism>
<dbReference type="Proteomes" id="UP000430508">
    <property type="component" value="Chromosome"/>
</dbReference>
<dbReference type="GO" id="GO:0140098">
    <property type="term" value="F:catalytic activity, acting on RNA"/>
    <property type="evidence" value="ECO:0007669"/>
    <property type="project" value="UniProtKB-ARBA"/>
</dbReference>
<sequence>MNANKLFTYTLTPEDDGRKYQDILLRRFHFSRKVLQKLKVGENVWIDGKFTYLTARGKTGQTLVVNILEEEPATVSGETLPIEILFEDEIFLAVNKPPGQVIHPNSRYRTGTLANAVVGYWESKGETRPFRPVSRIDRNTSGVVLIAKSRYAHQQLAALSIRNKVEKKYLGIVEGNFPLEQGEWPLPIRLKSGSKIVREVHPDGQSALTLFRTLQHYPGYTLMEFTLVTGRTHQIRVHAQAAGHPLLGDDLYSGSMKYMQRQALHCYSYGFTHPLNMQPLQIQAPVPADIAMLIQSKK</sequence>
<feature type="active site" evidence="3">
    <location>
        <position position="137"/>
    </location>
</feature>
<evidence type="ECO:0000256" key="2">
    <source>
        <dbReference type="ARBA" id="ARBA00010876"/>
    </source>
</evidence>
<dbReference type="InterPro" id="IPR050188">
    <property type="entry name" value="RluA_PseudoU_synthase"/>
</dbReference>